<reference evidence="1" key="1">
    <citation type="submission" date="2020-11" db="EMBL/GenBank/DDBJ databases">
        <title>Enhanced detection system for hospital associated transmission using whole genome sequencing surveillance.</title>
        <authorList>
            <person name="Harrison L.H."/>
            <person name="Van Tyne D."/>
            <person name="Marsh J.W."/>
            <person name="Griffith M.P."/>
            <person name="Snyder D.J."/>
            <person name="Cooper V.S."/>
            <person name="Mustapha M."/>
        </authorList>
    </citation>
    <scope>NUCLEOTIDE SEQUENCE</scope>
    <source>
        <strain evidence="1">PR00070</strain>
    </source>
</reference>
<proteinExistence type="predicted"/>
<gene>
    <name evidence="1" type="ORF">I4901_09605</name>
</gene>
<accession>A0A8I0WTK3</accession>
<dbReference type="Proteomes" id="UP000612266">
    <property type="component" value="Unassembled WGS sequence"/>
</dbReference>
<name>A0A8I0WTK3_9GAMM</name>
<evidence type="ECO:0000313" key="1">
    <source>
        <dbReference type="EMBL" id="MBG2914622.1"/>
    </source>
</evidence>
<dbReference type="EMBL" id="JADSJR010000010">
    <property type="protein sequence ID" value="MBG2914622.1"/>
    <property type="molecule type" value="Genomic_DNA"/>
</dbReference>
<organism evidence="1 2">
    <name type="scientific">Proteus terrae subsp. cibarius</name>
    <dbReference type="NCBI Taxonomy" id="626774"/>
    <lineage>
        <taxon>Bacteria</taxon>
        <taxon>Pseudomonadati</taxon>
        <taxon>Pseudomonadota</taxon>
        <taxon>Gammaproteobacteria</taxon>
        <taxon>Enterobacterales</taxon>
        <taxon>Morganellaceae</taxon>
        <taxon>Proteus</taxon>
    </lineage>
</organism>
<comment type="caution">
    <text evidence="1">The sequence shown here is derived from an EMBL/GenBank/DDBJ whole genome shotgun (WGS) entry which is preliminary data.</text>
</comment>
<dbReference type="AlphaFoldDB" id="A0A8I0WTK3"/>
<evidence type="ECO:0000313" key="2">
    <source>
        <dbReference type="Proteomes" id="UP000612266"/>
    </source>
</evidence>
<sequence length="915" mass="106069">MYQNDNLMSVYNLLFGHQRFLDNNTGLTIDRSKQHFVFNPDGVLSNNRHTIGYTRLESQPNGDATTEGQSLQILGYLYVYKATKDKYWLNKAIWCFNAYIKYFYQCQEIPDPPHDRWLSQWIINGKEPTLSNWPINFDEPTNSGFIDTEIMFVDGTCQIPHGAPYWGEYLDIVTQAYRGVLSYPNINARVVALNNDGSINWRQKGESVELAWLIDLYGRKIDNQGHILEERAIEPKGYVKMTSPINGLWKLCHANIQPVEKGGFLIKRNMAWHNRPLNIPIIDKRNYGNAADAEEWFLEASYTLWKITNEHRYWLAWRNSALMCMRYANIDSNDKFFRQSTTELSPFTDGISYEYHYPKDRHISLDRNKQGFIRIKTDGNAAVTLEQQSISKKIDKNSKITINVGGGDKNKAPLNVRINMGIIPQKNSHAVKNWFLPLPHTPTNSNVIKYEFSVSSFIKKNEDIEYLTVNDVGYIKLDEDIETSFEFEDNIIDGRSAVVQHVRLKENSKIMVGFWLTTVGKAIPTSFTYKLHRDKWKIIIYDADLWRWYWILPMTKGQWSTIQLKPETLILMDYQPYYSGDEIKPTHPNLQAVSSVTLAIYELEKNDSSEITWYWFNDIPTHFNDLDGWTHKFSITLTGNDSFEGLIGDCDISYNDLNKLAYTPGIIPFSNNSTKDSSQFDSWRGLPYPGYQHPFIYIHEENAQTHLENMCQFLFDAQKAYEEKFKVKGPVAMAYVWDRWDNIEYGEADTFIFNHWGSDAWAGYQPRAFASAARAWYELVLCKKNIPENLIRFTSNWVDYLIHFFEKVGGFPCEFPADSPPPENRDFVGHMTGLWLCGLCFAAMSGCKNSKLNWIIEKSVTELIEHYNVVSPTSPMNGSWSPAVRKESDNGMFYGFWSGEILRGLGMYILYKQEN</sequence>
<protein>
    <submittedName>
        <fullName evidence="1">Phage tail protein</fullName>
    </submittedName>
</protein>
<dbReference type="RefSeq" id="WP_196563734.1">
    <property type="nucleotide sequence ID" value="NZ_JADSJR010000010.1"/>
</dbReference>